<sequence length="132" mass="15986">MADIVSNPINREKMKILFHEAYSKWKSNKNECRLHVKRDELYDEIIESFRKKECGQQLTSTKEYNWIKRYECVWENDEAVLHHKGKIVVKESSLFNLLYDIHLQLGHRCRDGMVRRLKIIMTVFQKKLLLYL</sequence>
<dbReference type="Proteomes" id="UP000887577">
    <property type="component" value="Unplaced"/>
</dbReference>
<dbReference type="WBParaSite" id="PSU_v2.g4983.t1">
    <property type="protein sequence ID" value="PSU_v2.g4983.t1"/>
    <property type="gene ID" value="PSU_v2.g4983"/>
</dbReference>
<organism evidence="1 2">
    <name type="scientific">Panagrolaimus superbus</name>
    <dbReference type="NCBI Taxonomy" id="310955"/>
    <lineage>
        <taxon>Eukaryota</taxon>
        <taxon>Metazoa</taxon>
        <taxon>Ecdysozoa</taxon>
        <taxon>Nematoda</taxon>
        <taxon>Chromadorea</taxon>
        <taxon>Rhabditida</taxon>
        <taxon>Tylenchina</taxon>
        <taxon>Panagrolaimomorpha</taxon>
        <taxon>Panagrolaimoidea</taxon>
        <taxon>Panagrolaimidae</taxon>
        <taxon>Panagrolaimus</taxon>
    </lineage>
</organism>
<keyword evidence="1" id="KW-1185">Reference proteome</keyword>
<accession>A0A914YWR4</accession>
<evidence type="ECO:0000313" key="2">
    <source>
        <dbReference type="WBParaSite" id="PSU_v2.g4983.t1"/>
    </source>
</evidence>
<reference evidence="2" key="1">
    <citation type="submission" date="2022-11" db="UniProtKB">
        <authorList>
            <consortium name="WormBaseParasite"/>
        </authorList>
    </citation>
    <scope>IDENTIFICATION</scope>
</reference>
<evidence type="ECO:0000313" key="1">
    <source>
        <dbReference type="Proteomes" id="UP000887577"/>
    </source>
</evidence>
<protein>
    <submittedName>
        <fullName evidence="2">Uncharacterized protein</fullName>
    </submittedName>
</protein>
<proteinExistence type="predicted"/>
<name>A0A914YWR4_9BILA</name>
<dbReference type="AlphaFoldDB" id="A0A914YWR4"/>